<accession>A0A0N9I4C2</accession>
<keyword evidence="3" id="KW-0479">Metal-binding</keyword>
<dbReference type="InterPro" id="IPR011707">
    <property type="entry name" value="Cu-oxidase-like_N"/>
</dbReference>
<evidence type="ECO:0000256" key="1">
    <source>
        <dbReference type="ARBA" id="ARBA00010609"/>
    </source>
</evidence>
<organism evidence="12 13">
    <name type="scientific">Kibdelosporangium phytohabitans</name>
    <dbReference type="NCBI Taxonomy" id="860235"/>
    <lineage>
        <taxon>Bacteria</taxon>
        <taxon>Bacillati</taxon>
        <taxon>Actinomycetota</taxon>
        <taxon>Actinomycetes</taxon>
        <taxon>Pseudonocardiales</taxon>
        <taxon>Pseudonocardiaceae</taxon>
        <taxon>Kibdelosporangium</taxon>
    </lineage>
</organism>
<dbReference type="GO" id="GO:0005507">
    <property type="term" value="F:copper ion binding"/>
    <property type="evidence" value="ECO:0007669"/>
    <property type="project" value="InterPro"/>
</dbReference>
<feature type="domain" description="Plastocyanin-like" evidence="11">
    <location>
        <begin position="88"/>
        <end position="202"/>
    </location>
</feature>
<dbReference type="STRING" id="860235.AOZ06_30995"/>
<protein>
    <recommendedName>
        <fullName evidence="6">Multicopper oxidase CueO</fullName>
        <ecNumber evidence="5">1.16.3.4</ecNumber>
    </recommendedName>
    <alternativeName>
        <fullName evidence="7">Copper efflux oxidase</fullName>
    </alternativeName>
    <alternativeName>
        <fullName evidence="8">Cuprous oxidase</fullName>
    </alternativeName>
</protein>
<dbReference type="RefSeq" id="WP_054292637.1">
    <property type="nucleotide sequence ID" value="NZ_CP012752.1"/>
</dbReference>
<evidence type="ECO:0000256" key="9">
    <source>
        <dbReference type="ARBA" id="ARBA00048092"/>
    </source>
</evidence>
<dbReference type="KEGG" id="kphy:AOZ06_30995"/>
<dbReference type="InterPro" id="IPR045087">
    <property type="entry name" value="Cu-oxidase_fam"/>
</dbReference>
<dbReference type="EMBL" id="CP012752">
    <property type="protein sequence ID" value="ALG10734.1"/>
    <property type="molecule type" value="Genomic_DNA"/>
</dbReference>
<dbReference type="AlphaFoldDB" id="A0A0N9I4C2"/>
<dbReference type="Proteomes" id="UP000063699">
    <property type="component" value="Chromosome"/>
</dbReference>
<dbReference type="Pfam" id="PF07731">
    <property type="entry name" value="Cu-oxidase_2"/>
    <property type="match status" value="1"/>
</dbReference>
<dbReference type="OrthoDB" id="345021at2"/>
<feature type="domain" description="Plastocyanin-like" evidence="10">
    <location>
        <begin position="373"/>
        <end position="489"/>
    </location>
</feature>
<proteinExistence type="inferred from homology"/>
<dbReference type="InterPro" id="IPR006311">
    <property type="entry name" value="TAT_signal"/>
</dbReference>
<dbReference type="InterPro" id="IPR002355">
    <property type="entry name" value="Cu_oxidase_Cu_BS"/>
</dbReference>
<evidence type="ECO:0000256" key="4">
    <source>
        <dbReference type="ARBA" id="ARBA00023002"/>
    </source>
</evidence>
<evidence type="ECO:0000256" key="3">
    <source>
        <dbReference type="ARBA" id="ARBA00022723"/>
    </source>
</evidence>
<dbReference type="InterPro" id="IPR008972">
    <property type="entry name" value="Cupredoxin"/>
</dbReference>
<evidence type="ECO:0000259" key="11">
    <source>
        <dbReference type="Pfam" id="PF07732"/>
    </source>
</evidence>
<sequence>MLNRRKLLAFGGIAAGGALIVPEGVRRTATAGEQPAGIHGIHRHHVRQAGSIRPHAGVPEFSVQMPVPKVLQPFKGDPDIDFYRVAIKQANSEILPGVQTPVLTYNGDFVGPTIRARTGRPVSVTFTNQLAEHANVHLHGGHVAPSSDGHPMDTIAPNGYRTYSYPNRQQGATLWYHAHSHHTEAEHVYRGQHGFYIIDDPAEAHLRLPSGKYDVPIMLRDALFDEAGKLDFLSPPPFRNIDLANGRPQPYFPVAARKYRFRFLNSATERNYILNLGGVDMIQIASDGGLLPVPVPRKEFRLSSGERIEVVIDFSKFPVGTKLVLGDVQRPVLRFDVTSKAFDDSRVPDTLRALPGLATPTFERTVDMATVFNGEIPDGVINGKIFDPNRVDFTIKRGTTEIWNIINGDSAQGWAHNFHMHLIQFRVLSRAGRPPEPDDRGRKDTIMMPANEPVRIQATFDGDFTGRYVYHCHFLEHSSIGMMAQMEITP</sequence>
<evidence type="ECO:0000256" key="5">
    <source>
        <dbReference type="ARBA" id="ARBA00038978"/>
    </source>
</evidence>
<dbReference type="Gene3D" id="2.60.40.420">
    <property type="entry name" value="Cupredoxins - blue copper proteins"/>
    <property type="match status" value="3"/>
</dbReference>
<keyword evidence="4" id="KW-0560">Oxidoreductase</keyword>
<dbReference type="PANTHER" id="PTHR48267">
    <property type="entry name" value="CUPREDOXIN SUPERFAMILY PROTEIN"/>
    <property type="match status" value="1"/>
</dbReference>
<dbReference type="PROSITE" id="PS00080">
    <property type="entry name" value="MULTICOPPER_OXIDASE2"/>
    <property type="match status" value="1"/>
</dbReference>
<evidence type="ECO:0000256" key="6">
    <source>
        <dbReference type="ARBA" id="ARBA00041027"/>
    </source>
</evidence>
<reference evidence="12 13" key="1">
    <citation type="submission" date="2015-07" db="EMBL/GenBank/DDBJ databases">
        <title>Genome sequencing of Kibdelosporangium phytohabitans.</title>
        <authorList>
            <person name="Qin S."/>
            <person name="Xing K."/>
        </authorList>
    </citation>
    <scope>NUCLEOTIDE SEQUENCE [LARGE SCALE GENOMIC DNA]</scope>
    <source>
        <strain evidence="12 13">KLBMP1111</strain>
    </source>
</reference>
<dbReference type="EC" id="1.16.3.4" evidence="5"/>
<dbReference type="PROSITE" id="PS51318">
    <property type="entry name" value="TAT"/>
    <property type="match status" value="1"/>
</dbReference>
<dbReference type="CDD" id="cd13890">
    <property type="entry name" value="CuRO_3_CueO_FtsP"/>
    <property type="match status" value="1"/>
</dbReference>
<comment type="subunit">
    <text evidence="2">Monomer.</text>
</comment>
<dbReference type="Pfam" id="PF07732">
    <property type="entry name" value="Cu-oxidase_3"/>
    <property type="match status" value="1"/>
</dbReference>
<evidence type="ECO:0000259" key="10">
    <source>
        <dbReference type="Pfam" id="PF07731"/>
    </source>
</evidence>
<evidence type="ECO:0000256" key="2">
    <source>
        <dbReference type="ARBA" id="ARBA00011245"/>
    </source>
</evidence>
<comment type="similarity">
    <text evidence="1">Belongs to the multicopper oxidase family.</text>
</comment>
<evidence type="ECO:0000256" key="7">
    <source>
        <dbReference type="ARBA" id="ARBA00042896"/>
    </source>
</evidence>
<comment type="catalytic activity">
    <reaction evidence="9">
        <text>4 Cu(+) + O2 + 4 H(+) = 4 Cu(2+) + 2 H2O</text>
        <dbReference type="Rhea" id="RHEA:30083"/>
        <dbReference type="ChEBI" id="CHEBI:15377"/>
        <dbReference type="ChEBI" id="CHEBI:15378"/>
        <dbReference type="ChEBI" id="CHEBI:15379"/>
        <dbReference type="ChEBI" id="CHEBI:29036"/>
        <dbReference type="ChEBI" id="CHEBI:49552"/>
        <dbReference type="EC" id="1.16.3.4"/>
    </reaction>
    <physiologicalReaction direction="left-to-right" evidence="9">
        <dbReference type="Rhea" id="RHEA:30084"/>
    </physiologicalReaction>
</comment>
<evidence type="ECO:0000256" key="8">
    <source>
        <dbReference type="ARBA" id="ARBA00043090"/>
    </source>
</evidence>
<dbReference type="PANTHER" id="PTHR48267:SF1">
    <property type="entry name" value="BILIRUBIN OXIDASE"/>
    <property type="match status" value="1"/>
</dbReference>
<evidence type="ECO:0000313" key="13">
    <source>
        <dbReference type="Proteomes" id="UP000063699"/>
    </source>
</evidence>
<gene>
    <name evidence="12" type="ORF">AOZ06_30995</name>
</gene>
<dbReference type="InterPro" id="IPR011706">
    <property type="entry name" value="Cu-oxidase_C"/>
</dbReference>
<evidence type="ECO:0000313" key="12">
    <source>
        <dbReference type="EMBL" id="ALG10734.1"/>
    </source>
</evidence>
<dbReference type="GO" id="GO:0016491">
    <property type="term" value="F:oxidoreductase activity"/>
    <property type="evidence" value="ECO:0007669"/>
    <property type="project" value="UniProtKB-KW"/>
</dbReference>
<dbReference type="SUPFAM" id="SSF49503">
    <property type="entry name" value="Cupredoxins"/>
    <property type="match status" value="3"/>
</dbReference>
<name>A0A0N9I4C2_9PSEU</name>
<keyword evidence="13" id="KW-1185">Reference proteome</keyword>